<accession>A0A9P7D853</accession>
<protein>
    <submittedName>
        <fullName evidence="1">Uncharacterized protein</fullName>
    </submittedName>
</protein>
<name>A0A9P7D853_9AGAM</name>
<dbReference type="AlphaFoldDB" id="A0A9P7D853"/>
<dbReference type="OrthoDB" id="8068875at2759"/>
<dbReference type="EMBL" id="JABBWD010000004">
    <property type="protein sequence ID" value="KAG1782086.1"/>
    <property type="molecule type" value="Genomic_DNA"/>
</dbReference>
<proteinExistence type="predicted"/>
<reference evidence="1" key="1">
    <citation type="journal article" date="2020" name="New Phytol.">
        <title>Comparative genomics reveals dynamic genome evolution in host specialist ectomycorrhizal fungi.</title>
        <authorList>
            <person name="Lofgren L.A."/>
            <person name="Nguyen N.H."/>
            <person name="Vilgalys R."/>
            <person name="Ruytinx J."/>
            <person name="Liao H.L."/>
            <person name="Branco S."/>
            <person name="Kuo A."/>
            <person name="LaButti K."/>
            <person name="Lipzen A."/>
            <person name="Andreopoulos W."/>
            <person name="Pangilinan J."/>
            <person name="Riley R."/>
            <person name="Hundley H."/>
            <person name="Na H."/>
            <person name="Barry K."/>
            <person name="Grigoriev I.V."/>
            <person name="Stajich J.E."/>
            <person name="Kennedy P.G."/>
        </authorList>
    </citation>
    <scope>NUCLEOTIDE SEQUENCE</scope>
    <source>
        <strain evidence="1">DOB743</strain>
    </source>
</reference>
<comment type="caution">
    <text evidence="1">The sequence shown here is derived from an EMBL/GenBank/DDBJ whole genome shotgun (WGS) entry which is preliminary data.</text>
</comment>
<evidence type="ECO:0000313" key="1">
    <source>
        <dbReference type="EMBL" id="KAG1782086.1"/>
    </source>
</evidence>
<dbReference type="Proteomes" id="UP000714275">
    <property type="component" value="Unassembled WGS sequence"/>
</dbReference>
<organism evidence="1 2">
    <name type="scientific">Suillus placidus</name>
    <dbReference type="NCBI Taxonomy" id="48579"/>
    <lineage>
        <taxon>Eukaryota</taxon>
        <taxon>Fungi</taxon>
        <taxon>Dikarya</taxon>
        <taxon>Basidiomycota</taxon>
        <taxon>Agaricomycotina</taxon>
        <taxon>Agaricomycetes</taxon>
        <taxon>Agaricomycetidae</taxon>
        <taxon>Boletales</taxon>
        <taxon>Suillineae</taxon>
        <taxon>Suillaceae</taxon>
        <taxon>Suillus</taxon>
    </lineage>
</organism>
<gene>
    <name evidence="1" type="ORF">EV702DRAFT_961795</name>
</gene>
<evidence type="ECO:0000313" key="2">
    <source>
        <dbReference type="Proteomes" id="UP000714275"/>
    </source>
</evidence>
<sequence length="82" mass="9296">MGDDEFFSNSRTLLTLDELVVFSRALFNIASALYWRDDQTKIQEGGVPGLNLRWVGVQDKIMKCLQAIHAWSKSTHIITVAQ</sequence>
<keyword evidence="2" id="KW-1185">Reference proteome</keyword>